<dbReference type="SUPFAM" id="SSF56235">
    <property type="entry name" value="N-terminal nucleophile aminohydrolases (Ntn hydrolases)"/>
    <property type="match status" value="1"/>
</dbReference>
<dbReference type="PANTHER" id="PTHR34218">
    <property type="entry name" value="PEPTIDASE S45 PENICILLIN AMIDASE"/>
    <property type="match status" value="1"/>
</dbReference>
<dbReference type="InterPro" id="IPR029055">
    <property type="entry name" value="Ntn_hydrolases_N"/>
</dbReference>
<proteinExistence type="inferred from homology"/>
<accession>A0ABS1DR61</accession>
<dbReference type="InterPro" id="IPR023343">
    <property type="entry name" value="Penicillin_amidase_dom1"/>
</dbReference>
<dbReference type="InterPro" id="IPR014395">
    <property type="entry name" value="Pen/GL7ACA/AHL_acylase"/>
</dbReference>
<dbReference type="RefSeq" id="WP_200377995.1">
    <property type="nucleotide sequence ID" value="NZ_NRRU01000012.1"/>
</dbReference>
<reference evidence="3" key="1">
    <citation type="submission" date="2017-08" db="EMBL/GenBank/DDBJ databases">
        <authorList>
            <person name="Imhoff J.F."/>
            <person name="Rahn T."/>
            <person name="Kuenzel S."/>
            <person name="Neulinger S.C."/>
        </authorList>
    </citation>
    <scope>NUCLEOTIDE SEQUENCE</scope>
    <source>
        <strain evidence="3">IM 151</strain>
    </source>
</reference>
<dbReference type="InterPro" id="IPR002692">
    <property type="entry name" value="S45"/>
</dbReference>
<dbReference type="Pfam" id="PF01804">
    <property type="entry name" value="Penicil_amidase"/>
    <property type="match status" value="1"/>
</dbReference>
<feature type="signal peptide" evidence="2">
    <location>
        <begin position="1"/>
        <end position="25"/>
    </location>
</feature>
<dbReference type="EMBL" id="NRRU01000012">
    <property type="protein sequence ID" value="MBK1712094.1"/>
    <property type="molecule type" value="Genomic_DNA"/>
</dbReference>
<evidence type="ECO:0000256" key="1">
    <source>
        <dbReference type="ARBA" id="ARBA00006586"/>
    </source>
</evidence>
<name>A0ABS1DR61_RUBGE</name>
<evidence type="ECO:0000256" key="2">
    <source>
        <dbReference type="SAM" id="SignalP"/>
    </source>
</evidence>
<dbReference type="Gene3D" id="3.60.20.10">
    <property type="entry name" value="Glutamine Phosphoribosylpyrophosphate, subunit 1, domain 1"/>
    <property type="match status" value="2"/>
</dbReference>
<comment type="caution">
    <text evidence="3">The sequence shown here is derived from an EMBL/GenBank/DDBJ whole genome shotgun (WGS) entry which is preliminary data.</text>
</comment>
<sequence length="929" mass="98084">MRHRLLVAVLPVAAAAFLAVAPAGAADAGTVFVTGLRGPASVVRDADGVAHVQALTERDALFMQGWLHAEDRLFQADTLRRTASGTLAELVGASALAQDVQLRTLGLRRAAEQSLAAASPELRAGLEAYAAGINAWVGAHTLPADYARLRLSAFVPWTPVDSLAVAKLVSFQLSFDFDTDLSSAWLAYRAALGDDRLAQALFFGDIYRAAPFDPASTLPDAGAPLPWVGSAAAASPAALPATLAPLLARQLERTKRVPLLERVLARRQHQIGSNEWALSARLTADGRPLVANDPHLSLGMPSNLYDQHLKSADGLDAIGSSFPGVPWIVLGQNRRVAWGSTTTAYDVTDAYAERIVPAATASGLASVYQGRNEAVVPIPISFKVNALDPARSDALDPVPPSAEVPPYVLLVPRHGPVVQLDTAAGSAITVQWVGAGATRELDAYRLLNRAASLEDVHAALQYFDVGSQNFVVGDVDGRMAWFTSGEIPLREDLQAGTVAGAPPYLVRNGQGGNEWLKKAVPGPTDASGYETLPFAEMPQATDPPAGFFVNANNDPAGLTLDNDPLNQRRAGGGLYYLAPGFDFGARAGRITQRLQAAIAAGPVARHEMARIQADTVLVDAQVFVPLLLRAYDAARAAEAPAALQALAVDGRVAEAAERLRRWGFDTPTGIDTGYDAADFDGQPRAPTRREIDASVAATIHAVWRGQAIALGLDRTLAQLGLPQPGSQEAMKALRHLVEHDGIGLSGVDFFAWTGLAQPAQRRDYVLLKALQDALERLAGPAFERAFARSTNQGDWRWGKLHRISLNGVFADESIPGATPGFAPSVAGLPGLAVDGGLGTVDVANHGARAADDGAFMFSSGPNRRYVGAPGPGGIPARSILPGGVSGVLGDAAYASFLGRWLTNESYAFRVEPGQILRGATGRTLYRPQR</sequence>
<protein>
    <submittedName>
        <fullName evidence="3">Penicillin amidase</fullName>
    </submittedName>
</protein>
<gene>
    <name evidence="3" type="ORF">CKO43_04790</name>
</gene>
<organism evidence="3 4">
    <name type="scientific">Rubrivivax gelatinosus</name>
    <name type="common">Rhodocyclus gelatinosus</name>
    <name type="synonym">Rhodopseudomonas gelatinosa</name>
    <dbReference type="NCBI Taxonomy" id="28068"/>
    <lineage>
        <taxon>Bacteria</taxon>
        <taxon>Pseudomonadati</taxon>
        <taxon>Pseudomonadota</taxon>
        <taxon>Betaproteobacteria</taxon>
        <taxon>Burkholderiales</taxon>
        <taxon>Sphaerotilaceae</taxon>
        <taxon>Rubrivivax</taxon>
    </lineage>
</organism>
<dbReference type="Proteomes" id="UP001041814">
    <property type="component" value="Unassembled WGS sequence"/>
</dbReference>
<dbReference type="Gene3D" id="1.10.439.10">
    <property type="entry name" value="Penicillin Amidohydrolase, domain 1"/>
    <property type="match status" value="1"/>
</dbReference>
<keyword evidence="2" id="KW-0732">Signal</keyword>
<evidence type="ECO:0000313" key="3">
    <source>
        <dbReference type="EMBL" id="MBK1712094.1"/>
    </source>
</evidence>
<comment type="similarity">
    <text evidence="1">Belongs to the peptidase S45 family.</text>
</comment>
<keyword evidence="4" id="KW-1185">Reference proteome</keyword>
<dbReference type="PANTHER" id="PTHR34218:SF4">
    <property type="entry name" value="ACYL-HOMOSERINE LACTONE ACYLASE QUIP"/>
    <property type="match status" value="1"/>
</dbReference>
<dbReference type="PIRSF" id="PIRSF001227">
    <property type="entry name" value="Pen_acylase"/>
    <property type="match status" value="1"/>
</dbReference>
<feature type="chain" id="PRO_5047134472" evidence="2">
    <location>
        <begin position="26"/>
        <end position="929"/>
    </location>
</feature>
<reference evidence="3" key="2">
    <citation type="journal article" date="2020" name="Microorganisms">
        <title>Osmotic Adaptation and Compatible Solute Biosynthesis of Phototrophic Bacteria as Revealed from Genome Analyses.</title>
        <authorList>
            <person name="Imhoff J.F."/>
            <person name="Rahn T."/>
            <person name="Kunzel S."/>
            <person name="Keller A."/>
            <person name="Neulinger S.C."/>
        </authorList>
    </citation>
    <scope>NUCLEOTIDE SEQUENCE</scope>
    <source>
        <strain evidence="3">IM 151</strain>
    </source>
</reference>
<evidence type="ECO:0000313" key="4">
    <source>
        <dbReference type="Proteomes" id="UP001041814"/>
    </source>
</evidence>